<dbReference type="InterPro" id="IPR011006">
    <property type="entry name" value="CheY-like_superfamily"/>
</dbReference>
<dbReference type="SUPFAM" id="SSF141868">
    <property type="entry name" value="EAL domain-like"/>
    <property type="match status" value="1"/>
</dbReference>
<dbReference type="AlphaFoldDB" id="A0A944M747"/>
<dbReference type="PROSITE" id="PS50883">
    <property type="entry name" value="EAL"/>
    <property type="match status" value="1"/>
</dbReference>
<evidence type="ECO:0000259" key="4">
    <source>
        <dbReference type="PROSITE" id="PS50883"/>
    </source>
</evidence>
<sequence length="782" mass="87086">MTATGNSQNRLLQQQLTEILANIEGNWPILPSGMWNASGVRSVLRHLHELTRKSRQAGLVNINKLTLLLDQTINEIFQEGIQPDREEIDLLNQYLDELKVAVAATGAPSGGGTAVDSSFEVIYLYPENRAQDQITEAIEKNGWRVLSVHGVEDLRTALAGEKAKVLLVDTEYMQQMGEVNRFLDELRAQKKRRPELIFLSNQCDIEIRLEVLRTGATQCFSKPVNINDLMLSIKQIISPEVQPHNRVLIVEDDDSQAQFASALLRKGSLETLAITDPLNVMEAVARFQPDLILMDLYMPGANGIELTQVIRERDEALTIPIVFLSGEDDLEKKLLALHSGADDFLTKPVRPQHLLATVKTRINRAKAIFAAGVKGHIDHPTGLRNRRQLLQQLDLCSYEMRSRDSICALFYITLADQEQNPHDIESDELNTLLLDIAVLAETLFGKRDFIARTDKQSLGILLQRKAEADVEALGSTLCDQLNEALGGDSTSQDVQRFGVGLELIDADPLSAYVHLSHAEAAALQAYRGGEVCFLRYQEPSNAPEAEETAADDFQKHQFATALQTGLIEFIDQRFTASLDFGKEITELMPIPAPATDIVLISDDIFLTAEQYGLSDSFDQYICKNVIKRLGENALKGDKTQIIVRLSAHATNDEKILEFIRSELRNLQLVGTGLMVEFNLPSLASNLKQARHFLGELSAMGIASLLGNFACNETAYKVLAYLKADGVRPHISLMQTSHEKIQEIATQVHSLHAKIILPRVEHFGQISLHWSDAADFVQTDYDD</sequence>
<protein>
    <submittedName>
        <fullName evidence="5">Response regulator</fullName>
    </submittedName>
</protein>
<dbReference type="Gene3D" id="3.30.70.270">
    <property type="match status" value="1"/>
</dbReference>
<dbReference type="InterPro" id="IPR029787">
    <property type="entry name" value="Nucleotide_cyclase"/>
</dbReference>
<dbReference type="Pfam" id="PF00072">
    <property type="entry name" value="Response_reg"/>
    <property type="match status" value="1"/>
</dbReference>
<dbReference type="Proteomes" id="UP000770889">
    <property type="component" value="Unassembled WGS sequence"/>
</dbReference>
<keyword evidence="1 2" id="KW-0597">Phosphoprotein</keyword>
<feature type="domain" description="Response regulatory" evidence="3">
    <location>
        <begin position="246"/>
        <end position="362"/>
    </location>
</feature>
<dbReference type="PROSITE" id="PS50110">
    <property type="entry name" value="RESPONSE_REGULATORY"/>
    <property type="match status" value="1"/>
</dbReference>
<dbReference type="SMART" id="SM00448">
    <property type="entry name" value="REC"/>
    <property type="match status" value="1"/>
</dbReference>
<dbReference type="Pfam" id="PF00563">
    <property type="entry name" value="EAL"/>
    <property type="match status" value="1"/>
</dbReference>
<dbReference type="InterPro" id="IPR050595">
    <property type="entry name" value="Bact_response_regulator"/>
</dbReference>
<evidence type="ECO:0000256" key="2">
    <source>
        <dbReference type="PROSITE-ProRule" id="PRU00169"/>
    </source>
</evidence>
<evidence type="ECO:0000313" key="5">
    <source>
        <dbReference type="EMBL" id="MBT2988656.1"/>
    </source>
</evidence>
<accession>A0A944M747</accession>
<proteinExistence type="predicted"/>
<dbReference type="Gene3D" id="1.20.120.160">
    <property type="entry name" value="HPT domain"/>
    <property type="match status" value="1"/>
</dbReference>
<evidence type="ECO:0000313" key="6">
    <source>
        <dbReference type="Proteomes" id="UP000770889"/>
    </source>
</evidence>
<dbReference type="InterPro" id="IPR043128">
    <property type="entry name" value="Rev_trsase/Diguanyl_cyclase"/>
</dbReference>
<dbReference type="SUPFAM" id="SSF55073">
    <property type="entry name" value="Nucleotide cyclase"/>
    <property type="match status" value="1"/>
</dbReference>
<comment type="caution">
    <text evidence="5">The sequence shown here is derived from an EMBL/GenBank/DDBJ whole genome shotgun (WGS) entry which is preliminary data.</text>
</comment>
<dbReference type="InterPro" id="IPR001789">
    <property type="entry name" value="Sig_transdc_resp-reg_receiver"/>
</dbReference>
<dbReference type="Gene3D" id="3.20.20.450">
    <property type="entry name" value="EAL domain"/>
    <property type="match status" value="1"/>
</dbReference>
<feature type="modified residue" description="4-aspartylphosphate" evidence="2">
    <location>
        <position position="295"/>
    </location>
</feature>
<gene>
    <name evidence="5" type="ORF">KME65_06795</name>
</gene>
<dbReference type="InterPro" id="IPR036641">
    <property type="entry name" value="HPT_dom_sf"/>
</dbReference>
<dbReference type="PANTHER" id="PTHR44591">
    <property type="entry name" value="STRESS RESPONSE REGULATOR PROTEIN 1"/>
    <property type="match status" value="1"/>
</dbReference>
<dbReference type="SUPFAM" id="SSF52172">
    <property type="entry name" value="CheY-like"/>
    <property type="match status" value="2"/>
</dbReference>
<reference evidence="5 6" key="1">
    <citation type="submission" date="2021-05" db="EMBL/GenBank/DDBJ databases">
        <title>Genetic and Functional Diversity in Clade A Lucinid endosymbionts from the Bahamas.</title>
        <authorList>
            <person name="Giani N.M."/>
            <person name="Engel A.S."/>
            <person name="Campbell B.J."/>
        </authorList>
    </citation>
    <scope>NUCLEOTIDE SEQUENCE [LARGE SCALE GENOMIC DNA]</scope>
    <source>
        <strain evidence="5">LUC16012Gg_MoonRockCtena</strain>
    </source>
</reference>
<dbReference type="GO" id="GO:0000160">
    <property type="term" value="P:phosphorelay signal transduction system"/>
    <property type="evidence" value="ECO:0007669"/>
    <property type="project" value="InterPro"/>
</dbReference>
<name>A0A944M747_9GAMM</name>
<dbReference type="InterPro" id="IPR001633">
    <property type="entry name" value="EAL_dom"/>
</dbReference>
<feature type="domain" description="EAL" evidence="4">
    <location>
        <begin position="551"/>
        <end position="782"/>
    </location>
</feature>
<dbReference type="PANTHER" id="PTHR44591:SF3">
    <property type="entry name" value="RESPONSE REGULATORY DOMAIN-CONTAINING PROTEIN"/>
    <property type="match status" value="1"/>
</dbReference>
<evidence type="ECO:0000259" key="3">
    <source>
        <dbReference type="PROSITE" id="PS50110"/>
    </source>
</evidence>
<evidence type="ECO:0000256" key="1">
    <source>
        <dbReference type="ARBA" id="ARBA00022553"/>
    </source>
</evidence>
<dbReference type="SUPFAM" id="SSF47226">
    <property type="entry name" value="Histidine-containing phosphotransfer domain, HPT domain"/>
    <property type="match status" value="1"/>
</dbReference>
<dbReference type="InterPro" id="IPR035919">
    <property type="entry name" value="EAL_sf"/>
</dbReference>
<dbReference type="Gene3D" id="3.40.50.2300">
    <property type="match status" value="2"/>
</dbReference>
<dbReference type="EMBL" id="JAHHGM010000005">
    <property type="protein sequence ID" value="MBT2988656.1"/>
    <property type="molecule type" value="Genomic_DNA"/>
</dbReference>
<organism evidence="5 6">
    <name type="scientific">Candidatus Thiodiazotropha taylori</name>
    <dbReference type="NCBI Taxonomy" id="2792791"/>
    <lineage>
        <taxon>Bacteria</taxon>
        <taxon>Pseudomonadati</taxon>
        <taxon>Pseudomonadota</taxon>
        <taxon>Gammaproteobacteria</taxon>
        <taxon>Chromatiales</taxon>
        <taxon>Sedimenticolaceae</taxon>
        <taxon>Candidatus Thiodiazotropha</taxon>
    </lineage>
</organism>